<dbReference type="AlphaFoldDB" id="A0A1J5IK94"/>
<dbReference type="InterPro" id="IPR003718">
    <property type="entry name" value="OsmC/Ohr_fam"/>
</dbReference>
<proteinExistence type="predicted"/>
<dbReference type="STRING" id="1817892.AUK40_03115"/>
<dbReference type="PANTHER" id="PTHR39624">
    <property type="entry name" value="PROTEIN INVOLVED IN RIMO-MEDIATED BETA-METHYLTHIOLATION OF RIBOSOMAL PROTEIN S12 YCAO"/>
    <property type="match status" value="1"/>
</dbReference>
<dbReference type="PANTHER" id="PTHR39624:SF2">
    <property type="entry name" value="OSMC-LIKE PROTEIN"/>
    <property type="match status" value="1"/>
</dbReference>
<dbReference type="Gene3D" id="3.30.300.20">
    <property type="match status" value="1"/>
</dbReference>
<comment type="caution">
    <text evidence="1">The sequence shown here is derived from an EMBL/GenBank/DDBJ whole genome shotgun (WGS) entry which is preliminary data.</text>
</comment>
<dbReference type="InterPro" id="IPR015946">
    <property type="entry name" value="KH_dom-like_a/b"/>
</dbReference>
<dbReference type="Pfam" id="PF02566">
    <property type="entry name" value="OsmC"/>
    <property type="match status" value="1"/>
</dbReference>
<evidence type="ECO:0000313" key="1">
    <source>
        <dbReference type="EMBL" id="OIP97476.1"/>
    </source>
</evidence>
<gene>
    <name evidence="1" type="ORF">AUK40_03115</name>
</gene>
<sequence>MHIYFPGGAKVFADHHGFTIQTDQPVSADDRGSAPTPFDLFLASIGTCAGIYVLGFCQQRGIPTDGISLDMNTQYDRTTGMVTNVAIDIHVPADFPEQYKPSLIKVADLCKVKKHLADPPEFAVKVV</sequence>
<dbReference type="EMBL" id="MNZT01000054">
    <property type="protein sequence ID" value="OIP97476.1"/>
    <property type="molecule type" value="Genomic_DNA"/>
</dbReference>
<dbReference type="InterPro" id="IPR036102">
    <property type="entry name" value="OsmC/Ohrsf"/>
</dbReference>
<protein>
    <submittedName>
        <fullName evidence="1">Osmotically inducible protein OsmC</fullName>
    </submittedName>
</protein>
<name>A0A1J5IK94_9BACT</name>
<accession>A0A1J5IK94</accession>
<reference evidence="1 2" key="1">
    <citation type="journal article" date="2016" name="Environ. Microbiol.">
        <title>Genomic resolution of a cold subsurface aquifer community provides metabolic insights for novel microbes adapted to high CO concentrations.</title>
        <authorList>
            <person name="Probst A.J."/>
            <person name="Castelle C.J."/>
            <person name="Singh A."/>
            <person name="Brown C.T."/>
            <person name="Anantharaman K."/>
            <person name="Sharon I."/>
            <person name="Hug L.A."/>
            <person name="Burstein D."/>
            <person name="Emerson J.B."/>
            <person name="Thomas B.C."/>
            <person name="Banfield J.F."/>
        </authorList>
    </citation>
    <scope>NUCLEOTIDE SEQUENCE [LARGE SCALE GENOMIC DNA]</scope>
    <source>
        <strain evidence="1">CG2_30_54_11</strain>
    </source>
</reference>
<dbReference type="Proteomes" id="UP000183245">
    <property type="component" value="Unassembled WGS sequence"/>
</dbReference>
<dbReference type="SUPFAM" id="SSF82784">
    <property type="entry name" value="OsmC-like"/>
    <property type="match status" value="1"/>
</dbReference>
<organism evidence="1 2">
    <name type="scientific">Candidatus Wirthbacteria bacterium CG2_30_54_11</name>
    <dbReference type="NCBI Taxonomy" id="1817892"/>
    <lineage>
        <taxon>Bacteria</taxon>
        <taxon>Candidatus Wirthbacteria</taxon>
    </lineage>
</organism>
<evidence type="ECO:0000313" key="2">
    <source>
        <dbReference type="Proteomes" id="UP000183245"/>
    </source>
</evidence>